<dbReference type="Pfam" id="PF07885">
    <property type="entry name" value="Ion_trans_2"/>
    <property type="match status" value="1"/>
</dbReference>
<dbReference type="Gene3D" id="3.40.50.720">
    <property type="entry name" value="NAD(P)-binding Rossmann-like Domain"/>
    <property type="match status" value="2"/>
</dbReference>
<reference evidence="6 7" key="1">
    <citation type="submission" date="2020-08" db="EMBL/GenBank/DDBJ databases">
        <title>Sequencing the genomes of 1000 actinobacteria strains.</title>
        <authorList>
            <person name="Klenk H.-P."/>
        </authorList>
    </citation>
    <scope>NUCLEOTIDE SEQUENCE [LARGE SCALE GENOMIC DNA]</scope>
    <source>
        <strain evidence="6 7">DSM 16678</strain>
    </source>
</reference>
<feature type="domain" description="RCK C-terminal" evidence="5">
    <location>
        <begin position="493"/>
        <end position="574"/>
    </location>
</feature>
<dbReference type="PANTHER" id="PTHR43833">
    <property type="entry name" value="POTASSIUM CHANNEL PROTEIN 2-RELATED-RELATED"/>
    <property type="match status" value="1"/>
</dbReference>
<dbReference type="GO" id="GO:0005886">
    <property type="term" value="C:plasma membrane"/>
    <property type="evidence" value="ECO:0007669"/>
    <property type="project" value="UniProtKB-SubCell"/>
</dbReference>
<dbReference type="AlphaFoldDB" id="A0A839XWY5"/>
<keyword evidence="3" id="KW-0472">Membrane</keyword>
<dbReference type="SUPFAM" id="SSF51735">
    <property type="entry name" value="NAD(P)-binding Rossmann-fold domains"/>
    <property type="match status" value="2"/>
</dbReference>
<proteinExistence type="predicted"/>
<dbReference type="GO" id="GO:0006813">
    <property type="term" value="P:potassium ion transport"/>
    <property type="evidence" value="ECO:0007669"/>
    <property type="project" value="InterPro"/>
</dbReference>
<protein>
    <submittedName>
        <fullName evidence="6">Trk K+ transport system NAD-binding subunit</fullName>
    </submittedName>
</protein>
<feature type="transmembrane region" description="Helical" evidence="3">
    <location>
        <begin position="49"/>
        <end position="67"/>
    </location>
</feature>
<feature type="domain" description="RCK N-terminal" evidence="4">
    <location>
        <begin position="156"/>
        <end position="279"/>
    </location>
</feature>
<evidence type="ECO:0000313" key="7">
    <source>
        <dbReference type="Proteomes" id="UP000580718"/>
    </source>
</evidence>
<evidence type="ECO:0000256" key="2">
    <source>
        <dbReference type="SAM" id="MobiDB-lite"/>
    </source>
</evidence>
<dbReference type="PROSITE" id="PS51201">
    <property type="entry name" value="RCK_N"/>
    <property type="match status" value="2"/>
</dbReference>
<dbReference type="InterPro" id="IPR036291">
    <property type="entry name" value="NAD(P)-bd_dom_sf"/>
</dbReference>
<dbReference type="GO" id="GO:0008324">
    <property type="term" value="F:monoatomic cation transmembrane transporter activity"/>
    <property type="evidence" value="ECO:0007669"/>
    <property type="project" value="InterPro"/>
</dbReference>
<gene>
    <name evidence="6" type="ORF">FHX36_000824</name>
</gene>
<dbReference type="RefSeq" id="WP_181428772.1">
    <property type="nucleotide sequence ID" value="NZ_JACIBU010000001.1"/>
</dbReference>
<evidence type="ECO:0000259" key="5">
    <source>
        <dbReference type="PROSITE" id="PS51202"/>
    </source>
</evidence>
<evidence type="ECO:0000256" key="1">
    <source>
        <dbReference type="ARBA" id="ARBA00004651"/>
    </source>
</evidence>
<evidence type="ECO:0000259" key="4">
    <source>
        <dbReference type="PROSITE" id="PS51201"/>
    </source>
</evidence>
<comment type="subcellular location">
    <subcellularLocation>
        <location evidence="1">Cell membrane</location>
        <topology evidence="1">Multi-pass membrane protein</topology>
    </subcellularLocation>
</comment>
<dbReference type="InterPro" id="IPR006037">
    <property type="entry name" value="RCK_C"/>
</dbReference>
<sequence>MTRAPGTGRRPAVEGPAPPGHRRLPAGVVSTVQASAPIFLVLRRMRAPLITLILIFAISVLGLSLIPGMDSDGQPARMSIFHAFYVMSYTATTIGFGELPDPFTDAQRLWVTGTIYLSVIGWAYAISALLSLLQDRAFRAALALQHFSRKVSRLREPFLLIAGYGQTGELLGRSFDELGRRFTVIDLREARIDALELDTLRADVPGLVGDARNPHDLQVAGLTHPCCEGVLALTDDDEANLAVAMTAALLRPELTVVTRTTSPVVAERMSSFGSPTVINPFDRFGDHLRLALHSPAAYQLMTWLESGPGAELPERSSAPAPGRWVVCGYGRFGRHFAADLRSEGLEVTVVEPKPVRDPDPDPGLHLVVGDESDPEVMASTDLGTAVAFVAGTDNDTTNLSLVAAARRVNPDLFVAARQNAPTSAALFVAMDVDALLVPTEVIAHEIYARLSTPLLWRFVRELPGQDDAWAAELTDRLIDTCGHHLGALWKVRLNEHEAPSLGRWLEQGDLRLGDLLRNPDEREHRLPVVPLLLLRDGEECVLAPDEGTVLQAGDELLLAGRPVARRALEKTLMVDAVPEYLVTGQRVPSGWFWRRITRYEESPRR</sequence>
<evidence type="ECO:0000256" key="3">
    <source>
        <dbReference type="SAM" id="Phobius"/>
    </source>
</evidence>
<dbReference type="EMBL" id="JACIBU010000001">
    <property type="protein sequence ID" value="MBB3675089.1"/>
    <property type="molecule type" value="Genomic_DNA"/>
</dbReference>
<keyword evidence="3" id="KW-1133">Transmembrane helix</keyword>
<dbReference type="InterPro" id="IPR050721">
    <property type="entry name" value="Trk_Ktr_HKT_K-transport"/>
</dbReference>
<accession>A0A839XWY5</accession>
<dbReference type="PROSITE" id="PS51202">
    <property type="entry name" value="RCK_C"/>
    <property type="match status" value="1"/>
</dbReference>
<feature type="transmembrane region" description="Helical" evidence="3">
    <location>
        <begin position="109"/>
        <end position="133"/>
    </location>
</feature>
<name>A0A839XWY5_9ACTN</name>
<dbReference type="Pfam" id="PF02254">
    <property type="entry name" value="TrkA_N"/>
    <property type="match status" value="2"/>
</dbReference>
<dbReference type="InterPro" id="IPR003148">
    <property type="entry name" value="RCK_N"/>
</dbReference>
<dbReference type="PANTHER" id="PTHR43833:SF9">
    <property type="entry name" value="POTASSIUM CHANNEL PROTEIN YUGO-RELATED"/>
    <property type="match status" value="1"/>
</dbReference>
<keyword evidence="3" id="KW-0812">Transmembrane</keyword>
<dbReference type="Gene3D" id="1.10.287.70">
    <property type="match status" value="1"/>
</dbReference>
<feature type="region of interest" description="Disordered" evidence="2">
    <location>
        <begin position="1"/>
        <end position="24"/>
    </location>
</feature>
<dbReference type="InterPro" id="IPR013099">
    <property type="entry name" value="K_chnl_dom"/>
</dbReference>
<feature type="domain" description="RCK N-terminal" evidence="4">
    <location>
        <begin position="321"/>
        <end position="436"/>
    </location>
</feature>
<dbReference type="SUPFAM" id="SSF81324">
    <property type="entry name" value="Voltage-gated potassium channels"/>
    <property type="match status" value="1"/>
</dbReference>
<dbReference type="Proteomes" id="UP000580718">
    <property type="component" value="Unassembled WGS sequence"/>
</dbReference>
<organism evidence="6 7">
    <name type="scientific">Modestobacter versicolor</name>
    <dbReference type="NCBI Taxonomy" id="429133"/>
    <lineage>
        <taxon>Bacteria</taxon>
        <taxon>Bacillati</taxon>
        <taxon>Actinomycetota</taxon>
        <taxon>Actinomycetes</taxon>
        <taxon>Geodermatophilales</taxon>
        <taxon>Geodermatophilaceae</taxon>
        <taxon>Modestobacter</taxon>
    </lineage>
</organism>
<evidence type="ECO:0000313" key="6">
    <source>
        <dbReference type="EMBL" id="MBB3675089.1"/>
    </source>
</evidence>
<comment type="caution">
    <text evidence="6">The sequence shown here is derived from an EMBL/GenBank/DDBJ whole genome shotgun (WGS) entry which is preliminary data.</text>
</comment>
<feature type="transmembrane region" description="Helical" evidence="3">
    <location>
        <begin position="79"/>
        <end position="97"/>
    </location>
</feature>